<evidence type="ECO:0000256" key="4">
    <source>
        <dbReference type="ARBA" id="ARBA00022692"/>
    </source>
</evidence>
<evidence type="ECO:0000256" key="2">
    <source>
        <dbReference type="ARBA" id="ARBA00008349"/>
    </source>
</evidence>
<comment type="similarity">
    <text evidence="2">Belongs to the nucleotide-sugar transporter family. UDP-galactose:UMP antiporter (TC 2.A.7.11) subfamily.</text>
</comment>
<dbReference type="Proteomes" id="UP000660262">
    <property type="component" value="Unassembled WGS sequence"/>
</dbReference>
<dbReference type="PANTHER" id="PTHR10778">
    <property type="entry name" value="SOLUTE CARRIER FAMILY 35 MEMBER B"/>
    <property type="match status" value="1"/>
</dbReference>
<feature type="transmembrane region" description="Helical" evidence="8">
    <location>
        <begin position="144"/>
        <end position="164"/>
    </location>
</feature>
<keyword evidence="6 8" id="KW-1133">Transmembrane helix</keyword>
<evidence type="ECO:0000256" key="1">
    <source>
        <dbReference type="ARBA" id="ARBA00004477"/>
    </source>
</evidence>
<name>A0A830HK89_9CHLO</name>
<dbReference type="GO" id="GO:0005459">
    <property type="term" value="F:UDP-galactose transmembrane transporter activity"/>
    <property type="evidence" value="ECO:0007669"/>
    <property type="project" value="TreeGrafter"/>
</dbReference>
<dbReference type="GO" id="GO:0005789">
    <property type="term" value="C:endoplasmic reticulum membrane"/>
    <property type="evidence" value="ECO:0007669"/>
    <property type="project" value="UniProtKB-SubCell"/>
</dbReference>
<gene>
    <name evidence="9" type="ORF">PPROV_000585800</name>
</gene>
<evidence type="ECO:0000256" key="7">
    <source>
        <dbReference type="ARBA" id="ARBA00023136"/>
    </source>
</evidence>
<reference evidence="9" key="1">
    <citation type="submission" date="2020-10" db="EMBL/GenBank/DDBJ databases">
        <title>Unveiling of a novel bifunctional photoreceptor, Dualchrome1, isolated from a cosmopolitan green alga.</title>
        <authorList>
            <person name="Suzuki S."/>
            <person name="Kawachi M."/>
        </authorList>
    </citation>
    <scope>NUCLEOTIDE SEQUENCE</scope>
    <source>
        <strain evidence="9">NIES 2893</strain>
    </source>
</reference>
<feature type="transmembrane region" description="Helical" evidence="8">
    <location>
        <begin position="288"/>
        <end position="320"/>
    </location>
</feature>
<evidence type="ECO:0000313" key="10">
    <source>
        <dbReference type="Proteomes" id="UP000660262"/>
    </source>
</evidence>
<dbReference type="GO" id="GO:0005460">
    <property type="term" value="F:UDP-glucose transmembrane transporter activity"/>
    <property type="evidence" value="ECO:0007669"/>
    <property type="project" value="TreeGrafter"/>
</dbReference>
<keyword evidence="10" id="KW-1185">Reference proteome</keyword>
<dbReference type="OrthoDB" id="1601at2759"/>
<feature type="transmembrane region" description="Helical" evidence="8">
    <location>
        <begin position="87"/>
        <end position="108"/>
    </location>
</feature>
<comment type="caution">
    <text evidence="9">The sequence shown here is derived from an EMBL/GenBank/DDBJ whole genome shotgun (WGS) entry which is preliminary data.</text>
</comment>
<dbReference type="Pfam" id="PF08449">
    <property type="entry name" value="UAA"/>
    <property type="match status" value="1"/>
</dbReference>
<comment type="subcellular location">
    <subcellularLocation>
        <location evidence="1">Endoplasmic reticulum membrane</location>
        <topology evidence="1">Multi-pass membrane protein</topology>
    </subcellularLocation>
</comment>
<organism evidence="9 10">
    <name type="scientific">Pycnococcus provasolii</name>
    <dbReference type="NCBI Taxonomy" id="41880"/>
    <lineage>
        <taxon>Eukaryota</taxon>
        <taxon>Viridiplantae</taxon>
        <taxon>Chlorophyta</taxon>
        <taxon>Pseudoscourfieldiophyceae</taxon>
        <taxon>Pseudoscourfieldiales</taxon>
        <taxon>Pycnococcaceae</taxon>
        <taxon>Pycnococcus</taxon>
    </lineage>
</organism>
<sequence>MSGGGGRAAPGGSLVLLLSSILGIYGSYICQGYVSERISTTPYGGGGERFPSLVSLNLLQALACSLAAFLAMAVLGKKADGVKSASMMDFILPGLTSTIGPACGLLALKNISYPAQVLAKSCKMVPVMISGTIFYNKKYGFAEYVAALLIGVGIGVFSLAKSSAKAQQKLASPNKMLGYGLCVVNLFFDGYTNAKEDDVLRLKPETTSLSMMMHMNLWNVVFNGAYLAYNGELAKASAFAQKYPECATDALLFCLTGAIGQLFIYFTINTFGSLALTTITTTRKFFSVLISVVLLATPLLMGQWIGAGMVFAGLGMSIFVKATKKPKKKAT</sequence>
<evidence type="ECO:0008006" key="11">
    <source>
        <dbReference type="Google" id="ProtNLM"/>
    </source>
</evidence>
<evidence type="ECO:0000256" key="3">
    <source>
        <dbReference type="ARBA" id="ARBA00022448"/>
    </source>
</evidence>
<evidence type="ECO:0000313" key="9">
    <source>
        <dbReference type="EMBL" id="GHP07115.1"/>
    </source>
</evidence>
<feature type="transmembrane region" description="Helical" evidence="8">
    <location>
        <begin position="250"/>
        <end position="268"/>
    </location>
</feature>
<dbReference type="AlphaFoldDB" id="A0A830HK89"/>
<keyword evidence="4 8" id="KW-0812">Transmembrane</keyword>
<feature type="transmembrane region" description="Helical" evidence="8">
    <location>
        <begin position="54"/>
        <end position="75"/>
    </location>
</feature>
<dbReference type="InterPro" id="IPR013657">
    <property type="entry name" value="SCL35B1-4/HUT1"/>
</dbReference>
<evidence type="ECO:0000256" key="8">
    <source>
        <dbReference type="SAM" id="Phobius"/>
    </source>
</evidence>
<dbReference type="GO" id="GO:0000139">
    <property type="term" value="C:Golgi membrane"/>
    <property type="evidence" value="ECO:0007669"/>
    <property type="project" value="TreeGrafter"/>
</dbReference>
<keyword evidence="5" id="KW-0256">Endoplasmic reticulum</keyword>
<accession>A0A830HK89</accession>
<keyword evidence="3" id="KW-0813">Transport</keyword>
<evidence type="ECO:0000256" key="6">
    <source>
        <dbReference type="ARBA" id="ARBA00022989"/>
    </source>
</evidence>
<feature type="transmembrane region" description="Helical" evidence="8">
    <location>
        <begin position="12"/>
        <end position="34"/>
    </location>
</feature>
<proteinExistence type="inferred from homology"/>
<evidence type="ECO:0000256" key="5">
    <source>
        <dbReference type="ARBA" id="ARBA00022824"/>
    </source>
</evidence>
<keyword evidence="7 8" id="KW-0472">Membrane</keyword>
<dbReference type="PANTHER" id="PTHR10778:SF10">
    <property type="entry name" value="SOLUTE CARRIER FAMILY 35 MEMBER B1"/>
    <property type="match status" value="1"/>
</dbReference>
<dbReference type="EMBL" id="BNJQ01000015">
    <property type="protein sequence ID" value="GHP07115.1"/>
    <property type="molecule type" value="Genomic_DNA"/>
</dbReference>
<protein>
    <recommendedName>
        <fullName evidence="11">Sugar phosphate transporter domain-containing protein</fullName>
    </recommendedName>
</protein>